<evidence type="ECO:0000256" key="7">
    <source>
        <dbReference type="SAM" id="Phobius"/>
    </source>
</evidence>
<name>A0AAJ0G3R9_9HYPO</name>
<feature type="transmembrane region" description="Helical" evidence="7">
    <location>
        <begin position="55"/>
        <end position="76"/>
    </location>
</feature>
<evidence type="ECO:0000256" key="2">
    <source>
        <dbReference type="ARBA" id="ARBA00022692"/>
    </source>
</evidence>
<dbReference type="InterPro" id="IPR052337">
    <property type="entry name" value="SAT4-like"/>
</dbReference>
<evidence type="ECO:0000313" key="9">
    <source>
        <dbReference type="EMBL" id="KAK2616193.1"/>
    </source>
</evidence>
<keyword evidence="3 7" id="KW-1133">Transmembrane helix</keyword>
<gene>
    <name evidence="9" type="ORF">QQS21_000825</name>
</gene>
<dbReference type="Proteomes" id="UP001251528">
    <property type="component" value="Unassembled WGS sequence"/>
</dbReference>
<dbReference type="GO" id="GO:0016020">
    <property type="term" value="C:membrane"/>
    <property type="evidence" value="ECO:0007669"/>
    <property type="project" value="UniProtKB-SubCell"/>
</dbReference>
<feature type="region of interest" description="Disordered" evidence="6">
    <location>
        <begin position="324"/>
        <end position="354"/>
    </location>
</feature>
<feature type="domain" description="Rhodopsin" evidence="8">
    <location>
        <begin position="35"/>
        <end position="271"/>
    </location>
</feature>
<dbReference type="PANTHER" id="PTHR33048">
    <property type="entry name" value="PTH11-LIKE INTEGRAL MEMBRANE PROTEIN (AFU_ORTHOLOGUE AFUA_5G11245)"/>
    <property type="match status" value="1"/>
</dbReference>
<evidence type="ECO:0000256" key="4">
    <source>
        <dbReference type="ARBA" id="ARBA00023136"/>
    </source>
</evidence>
<comment type="similarity">
    <text evidence="5">Belongs to the SAT4 family.</text>
</comment>
<feature type="transmembrane region" description="Helical" evidence="7">
    <location>
        <begin position="174"/>
        <end position="196"/>
    </location>
</feature>
<protein>
    <recommendedName>
        <fullName evidence="8">Rhodopsin domain-containing protein</fullName>
    </recommendedName>
</protein>
<dbReference type="PANTHER" id="PTHR33048:SF55">
    <property type="entry name" value="INTEGRAL MEMBRANE PROTEIN"/>
    <property type="match status" value="1"/>
</dbReference>
<keyword evidence="10" id="KW-1185">Reference proteome</keyword>
<comment type="subcellular location">
    <subcellularLocation>
        <location evidence="1">Membrane</location>
        <topology evidence="1">Multi-pass membrane protein</topology>
    </subcellularLocation>
</comment>
<keyword evidence="4 7" id="KW-0472">Membrane</keyword>
<evidence type="ECO:0000313" key="10">
    <source>
        <dbReference type="Proteomes" id="UP001251528"/>
    </source>
</evidence>
<dbReference type="Pfam" id="PF20684">
    <property type="entry name" value="Fung_rhodopsin"/>
    <property type="match status" value="1"/>
</dbReference>
<feature type="transmembrane region" description="Helical" evidence="7">
    <location>
        <begin position="96"/>
        <end position="118"/>
    </location>
</feature>
<evidence type="ECO:0000256" key="6">
    <source>
        <dbReference type="SAM" id="MobiDB-lite"/>
    </source>
</evidence>
<keyword evidence="2 7" id="KW-0812">Transmembrane</keyword>
<sequence>MGAANQNFDSNANVAYLVYIPTAVFVVICPTLVALRFWTRLKHGGKIGADDYMTLIALMSTLLTCGFLFGSCQHGMGRHFATISDQEKIPTLKYFFMAQVTYKAAINLTKCCILLLYLRIFSIVRWFRMSCWAMLTIVAMYCAASVLVTIFQCNPISRAFNKAMPGTCMNNTKFWYANAGFSIATDIIILLLPMPLVYKLDVPRFQKIALMAVFAIGIFVVITSCLRITSLDILATSPDMTYDIANVMWTIIEPNLAVVCACLPILRPLVVKIFPALRSKGYSNKYASGQASKSRATAGSHHARSRNDWVAIEDSKSDGIHMASIQRSGSTAGSDETILGEARQSDGNGAGIQKTVEYTVEYSNKRS</sequence>
<feature type="transmembrane region" description="Helical" evidence="7">
    <location>
        <begin position="208"/>
        <end position="229"/>
    </location>
</feature>
<evidence type="ECO:0000256" key="5">
    <source>
        <dbReference type="ARBA" id="ARBA00038359"/>
    </source>
</evidence>
<reference evidence="9" key="1">
    <citation type="submission" date="2023-06" db="EMBL/GenBank/DDBJ databases">
        <title>Conoideocrella luteorostrata (Hypocreales: Clavicipitaceae), a potential biocontrol fungus for elongate hemlock scale in United States Christmas tree production areas.</title>
        <authorList>
            <person name="Barrett H."/>
            <person name="Lovett B."/>
            <person name="Macias A.M."/>
            <person name="Stajich J.E."/>
            <person name="Kasson M.T."/>
        </authorList>
    </citation>
    <scope>NUCLEOTIDE SEQUENCE</scope>
    <source>
        <strain evidence="9">ARSEF 14590</strain>
    </source>
</reference>
<comment type="caution">
    <text evidence="9">The sequence shown here is derived from an EMBL/GenBank/DDBJ whole genome shotgun (WGS) entry which is preliminary data.</text>
</comment>
<dbReference type="InterPro" id="IPR049326">
    <property type="entry name" value="Rhodopsin_dom_fungi"/>
</dbReference>
<evidence type="ECO:0000259" key="8">
    <source>
        <dbReference type="Pfam" id="PF20684"/>
    </source>
</evidence>
<organism evidence="9 10">
    <name type="scientific">Conoideocrella luteorostrata</name>
    <dbReference type="NCBI Taxonomy" id="1105319"/>
    <lineage>
        <taxon>Eukaryota</taxon>
        <taxon>Fungi</taxon>
        <taxon>Dikarya</taxon>
        <taxon>Ascomycota</taxon>
        <taxon>Pezizomycotina</taxon>
        <taxon>Sordariomycetes</taxon>
        <taxon>Hypocreomycetidae</taxon>
        <taxon>Hypocreales</taxon>
        <taxon>Clavicipitaceae</taxon>
        <taxon>Conoideocrella</taxon>
    </lineage>
</organism>
<feature type="transmembrane region" description="Helical" evidence="7">
    <location>
        <begin position="16"/>
        <end position="35"/>
    </location>
</feature>
<dbReference type="AlphaFoldDB" id="A0AAJ0G3R9"/>
<feature type="transmembrane region" description="Helical" evidence="7">
    <location>
        <begin position="130"/>
        <end position="151"/>
    </location>
</feature>
<dbReference type="EMBL" id="JASWJB010000008">
    <property type="protein sequence ID" value="KAK2616193.1"/>
    <property type="molecule type" value="Genomic_DNA"/>
</dbReference>
<evidence type="ECO:0000256" key="3">
    <source>
        <dbReference type="ARBA" id="ARBA00022989"/>
    </source>
</evidence>
<feature type="transmembrane region" description="Helical" evidence="7">
    <location>
        <begin position="249"/>
        <end position="270"/>
    </location>
</feature>
<proteinExistence type="inferred from homology"/>
<evidence type="ECO:0000256" key="1">
    <source>
        <dbReference type="ARBA" id="ARBA00004141"/>
    </source>
</evidence>
<accession>A0AAJ0G3R9</accession>
<feature type="compositionally biased region" description="Polar residues" evidence="6">
    <location>
        <begin position="325"/>
        <end position="334"/>
    </location>
</feature>